<reference evidence="2 3" key="1">
    <citation type="submission" date="2016-05" db="EMBL/GenBank/DDBJ databases">
        <title>Pathogenic, phenotypic and molecular characterisation of Xanthomonas nasturtii sp. nov. and Xanthomonas floridensis sp. nov., new species of Xanthomonas associated with watercress production in Florida.</title>
        <authorList>
            <person name="Vicente J.G."/>
            <person name="Rothwell S."/>
            <person name="Holub E.B."/>
            <person name="Studholme D.J."/>
        </authorList>
    </citation>
    <scope>NUCLEOTIDE SEQUENCE [LARGE SCALE GENOMIC DNA]</scope>
    <source>
        <strain evidence="2 3">WHRI 8848</strain>
    </source>
</reference>
<gene>
    <name evidence="2" type="ORF">A7D17_15040</name>
    <name evidence="1" type="ORF">VB146_14020</name>
</gene>
<dbReference type="OrthoDB" id="6001450at2"/>
<dbReference type="EMBL" id="LXNG01000011">
    <property type="protein sequence ID" value="OAG68176.1"/>
    <property type="molecule type" value="Genomic_DNA"/>
</dbReference>
<dbReference type="EMBL" id="JAYFSO010000017">
    <property type="protein sequence ID" value="MEA5124948.1"/>
    <property type="molecule type" value="Genomic_DNA"/>
</dbReference>
<dbReference type="STRING" id="1843580.A7D17_15040"/>
<accession>A0A1A9MEB5</accession>
<dbReference type="Proteomes" id="UP001303614">
    <property type="component" value="Unassembled WGS sequence"/>
</dbReference>
<protein>
    <submittedName>
        <fullName evidence="2">Uncharacterized protein</fullName>
    </submittedName>
</protein>
<reference evidence="1 4" key="2">
    <citation type="submission" date="2023-12" db="EMBL/GenBank/DDBJ databases">
        <title>Genome sequencing of Xanthomonas floridensis.</title>
        <authorList>
            <person name="Greer S."/>
            <person name="Harrison J."/>
            <person name="Grant M."/>
            <person name="Vicente J."/>
            <person name="Studholme D."/>
        </authorList>
    </citation>
    <scope>NUCLEOTIDE SEQUENCE [LARGE SCALE GENOMIC DNA]</scope>
    <source>
        <strain evidence="1 4">WHRI 8848</strain>
    </source>
</reference>
<sequence length="114" mass="12275">MLLLAIVLAAAVPNSPRRFIGPAFEALATQTDTACPSRQVRSMTPGDLDFVQETFEGQLTPHDRARLDAANTAAARCADRNGLTCPVEATLDALQRTHLLAQFSRYLCAHPTPG</sequence>
<evidence type="ECO:0000313" key="2">
    <source>
        <dbReference type="EMBL" id="OAG68176.1"/>
    </source>
</evidence>
<comment type="caution">
    <text evidence="2">The sequence shown here is derived from an EMBL/GenBank/DDBJ whole genome shotgun (WGS) entry which is preliminary data.</text>
</comment>
<keyword evidence="4" id="KW-1185">Reference proteome</keyword>
<dbReference type="RefSeq" id="WP_064508430.1">
    <property type="nucleotide sequence ID" value="NZ_JAYFSN010000015.1"/>
</dbReference>
<name>A0A1A9MEB5_9XANT</name>
<dbReference type="Proteomes" id="UP000077659">
    <property type="component" value="Unassembled WGS sequence"/>
</dbReference>
<evidence type="ECO:0000313" key="1">
    <source>
        <dbReference type="EMBL" id="MEA5124948.1"/>
    </source>
</evidence>
<dbReference type="AlphaFoldDB" id="A0A1A9MEB5"/>
<organism evidence="2 3">
    <name type="scientific">Xanthomonas floridensis</name>
    <dbReference type="NCBI Taxonomy" id="1843580"/>
    <lineage>
        <taxon>Bacteria</taxon>
        <taxon>Pseudomonadati</taxon>
        <taxon>Pseudomonadota</taxon>
        <taxon>Gammaproteobacteria</taxon>
        <taxon>Lysobacterales</taxon>
        <taxon>Lysobacteraceae</taxon>
        <taxon>Xanthomonas</taxon>
    </lineage>
</organism>
<evidence type="ECO:0000313" key="4">
    <source>
        <dbReference type="Proteomes" id="UP001303614"/>
    </source>
</evidence>
<evidence type="ECO:0000313" key="3">
    <source>
        <dbReference type="Proteomes" id="UP000077659"/>
    </source>
</evidence>
<proteinExistence type="predicted"/>